<gene>
    <name evidence="1" type="ORF">BVC80_1781g40</name>
</gene>
<protein>
    <submittedName>
        <fullName evidence="1">Uncharacterized protein</fullName>
    </submittedName>
</protein>
<dbReference type="AlphaFoldDB" id="A0A200QTX9"/>
<keyword evidence="2" id="KW-1185">Reference proteome</keyword>
<sequence length="61" mass="6525">MMKKNERVVKCTEVALVLQRAVGALLVYALGAKSAVFLTATARPALTSHVMQKLSSLNPTP</sequence>
<dbReference type="InParanoid" id="A0A200QTX9"/>
<reference evidence="1 2" key="1">
    <citation type="journal article" date="2017" name="Mol. Plant">
        <title>The Genome of Medicinal Plant Macleaya cordata Provides New Insights into Benzylisoquinoline Alkaloids Metabolism.</title>
        <authorList>
            <person name="Liu X."/>
            <person name="Liu Y."/>
            <person name="Huang P."/>
            <person name="Ma Y."/>
            <person name="Qing Z."/>
            <person name="Tang Q."/>
            <person name="Cao H."/>
            <person name="Cheng P."/>
            <person name="Zheng Y."/>
            <person name="Yuan Z."/>
            <person name="Zhou Y."/>
            <person name="Liu J."/>
            <person name="Tang Z."/>
            <person name="Zhuo Y."/>
            <person name="Zhang Y."/>
            <person name="Yu L."/>
            <person name="Huang J."/>
            <person name="Yang P."/>
            <person name="Peng Q."/>
            <person name="Zhang J."/>
            <person name="Jiang W."/>
            <person name="Zhang Z."/>
            <person name="Lin K."/>
            <person name="Ro D.K."/>
            <person name="Chen X."/>
            <person name="Xiong X."/>
            <person name="Shang Y."/>
            <person name="Huang S."/>
            <person name="Zeng J."/>
        </authorList>
    </citation>
    <scope>NUCLEOTIDE SEQUENCE [LARGE SCALE GENOMIC DNA]</scope>
    <source>
        <strain evidence="2">cv. BLH2017</strain>
        <tissue evidence="1">Root</tissue>
    </source>
</reference>
<organism evidence="1 2">
    <name type="scientific">Macleaya cordata</name>
    <name type="common">Five-seeded plume-poppy</name>
    <name type="synonym">Bocconia cordata</name>
    <dbReference type="NCBI Taxonomy" id="56857"/>
    <lineage>
        <taxon>Eukaryota</taxon>
        <taxon>Viridiplantae</taxon>
        <taxon>Streptophyta</taxon>
        <taxon>Embryophyta</taxon>
        <taxon>Tracheophyta</taxon>
        <taxon>Spermatophyta</taxon>
        <taxon>Magnoliopsida</taxon>
        <taxon>Ranunculales</taxon>
        <taxon>Papaveraceae</taxon>
        <taxon>Papaveroideae</taxon>
        <taxon>Macleaya</taxon>
    </lineage>
</organism>
<accession>A0A200QTX9</accession>
<evidence type="ECO:0000313" key="2">
    <source>
        <dbReference type="Proteomes" id="UP000195402"/>
    </source>
</evidence>
<name>A0A200QTX9_MACCD</name>
<comment type="caution">
    <text evidence="1">The sequence shown here is derived from an EMBL/GenBank/DDBJ whole genome shotgun (WGS) entry which is preliminary data.</text>
</comment>
<evidence type="ECO:0000313" key="1">
    <source>
        <dbReference type="EMBL" id="OVA13904.1"/>
    </source>
</evidence>
<proteinExistence type="predicted"/>
<dbReference type="Proteomes" id="UP000195402">
    <property type="component" value="Unassembled WGS sequence"/>
</dbReference>
<dbReference type="EMBL" id="MVGT01001068">
    <property type="protein sequence ID" value="OVA13904.1"/>
    <property type="molecule type" value="Genomic_DNA"/>
</dbReference>